<dbReference type="Gene3D" id="2.60.120.10">
    <property type="entry name" value="Jelly Rolls"/>
    <property type="match status" value="1"/>
</dbReference>
<reference evidence="2 3" key="1">
    <citation type="submission" date="2017-05" db="EMBL/GenBank/DDBJ databases">
        <title>Complete and WGS of Bordetella genogroups.</title>
        <authorList>
            <person name="Spilker T."/>
            <person name="LiPuma J."/>
        </authorList>
    </citation>
    <scope>NUCLEOTIDE SEQUENCE [LARGE SCALE GENOMIC DNA]</scope>
    <source>
        <strain evidence="2 3">AU17164</strain>
    </source>
</reference>
<dbReference type="RefSeq" id="WP_232467756.1">
    <property type="nucleotide sequence ID" value="NZ_CP021109.1"/>
</dbReference>
<evidence type="ECO:0000256" key="1">
    <source>
        <dbReference type="SAM" id="MobiDB-lite"/>
    </source>
</evidence>
<organism evidence="2 3">
    <name type="scientific">Bordetella genomosp. 9</name>
    <dbReference type="NCBI Taxonomy" id="1416803"/>
    <lineage>
        <taxon>Bacteria</taxon>
        <taxon>Pseudomonadati</taxon>
        <taxon>Pseudomonadota</taxon>
        <taxon>Betaproteobacteria</taxon>
        <taxon>Burkholderiales</taxon>
        <taxon>Alcaligenaceae</taxon>
        <taxon>Bordetella</taxon>
    </lineage>
</organism>
<feature type="compositionally biased region" description="Basic and acidic residues" evidence="1">
    <location>
        <begin position="193"/>
        <end position="210"/>
    </location>
</feature>
<name>A0A1W6YWE4_9BORD</name>
<dbReference type="SUPFAM" id="SSF51182">
    <property type="entry name" value="RmlC-like cupins"/>
    <property type="match status" value="1"/>
</dbReference>
<dbReference type="EMBL" id="CP021109">
    <property type="protein sequence ID" value="ARP85390.1"/>
    <property type="molecule type" value="Genomic_DNA"/>
</dbReference>
<evidence type="ECO:0000313" key="3">
    <source>
        <dbReference type="Proteomes" id="UP000194139"/>
    </source>
</evidence>
<keyword evidence="3" id="KW-1185">Reference proteome</keyword>
<dbReference type="PANTHER" id="PTHR37943:SF1">
    <property type="entry name" value="PROTEIN VES"/>
    <property type="match status" value="1"/>
</dbReference>
<dbReference type="AlphaFoldDB" id="A0A1W6YWE4"/>
<dbReference type="InterPro" id="IPR010282">
    <property type="entry name" value="Uncharacterised_HutD/Ves"/>
</dbReference>
<dbReference type="CDD" id="cd20293">
    <property type="entry name" value="cupin_HutD_N"/>
    <property type="match status" value="1"/>
</dbReference>
<evidence type="ECO:0008006" key="4">
    <source>
        <dbReference type="Google" id="ProtNLM"/>
    </source>
</evidence>
<accession>A0A1W6YWE4</accession>
<dbReference type="InterPro" id="IPR014710">
    <property type="entry name" value="RmlC-like_jellyroll"/>
</dbReference>
<protein>
    <recommendedName>
        <fullName evidence="4">HutD family protein</fullName>
    </recommendedName>
</protein>
<feature type="region of interest" description="Disordered" evidence="1">
    <location>
        <begin position="193"/>
        <end position="215"/>
    </location>
</feature>
<sequence length="241" mass="25363">MADGRQGSADAAALHFFDLDEVPAQPWKNGGGTTREIVCWPPGAGMDDFLWRISVARIDTGGPFSRFEGVDRIITLLSGSGVVLQGGFDAGRHALTQPLAPFAFPGDVAVDCALQGGACEDLNVMSRRGRVRAAVRVHDRAGTLPAASCGLLLAVGSAWRVQAGDGVPRMLQPSGGLWWAGMPQCWQVRPEAVQHDEDGRSHRDGQRQERAAATSASGAGLVVVVIDMPPATGGSQEQEAK</sequence>
<gene>
    <name evidence="2" type="ORF">CAL13_03520</name>
</gene>
<proteinExistence type="predicted"/>
<dbReference type="Proteomes" id="UP000194139">
    <property type="component" value="Chromosome"/>
</dbReference>
<dbReference type="PANTHER" id="PTHR37943">
    <property type="entry name" value="PROTEIN VES"/>
    <property type="match status" value="1"/>
</dbReference>
<evidence type="ECO:0000313" key="2">
    <source>
        <dbReference type="EMBL" id="ARP85390.1"/>
    </source>
</evidence>
<dbReference type="Pfam" id="PF05962">
    <property type="entry name" value="HutD"/>
    <property type="match status" value="1"/>
</dbReference>
<dbReference type="InterPro" id="IPR011051">
    <property type="entry name" value="RmlC_Cupin_sf"/>
</dbReference>